<accession>A0A151S2Q7</accession>
<evidence type="ECO:0000313" key="3">
    <source>
        <dbReference type="Proteomes" id="UP000075243"/>
    </source>
</evidence>
<reference evidence="2" key="1">
    <citation type="journal article" date="2012" name="Nat. Biotechnol.">
        <title>Draft genome sequence of pigeonpea (Cajanus cajan), an orphan legume crop of resource-poor farmers.</title>
        <authorList>
            <person name="Varshney R.K."/>
            <person name="Chen W."/>
            <person name="Li Y."/>
            <person name="Bharti A.K."/>
            <person name="Saxena R.K."/>
            <person name="Schlueter J.A."/>
            <person name="Donoghue M.T."/>
            <person name="Azam S."/>
            <person name="Fan G."/>
            <person name="Whaley A.M."/>
            <person name="Farmer A.D."/>
            <person name="Sheridan J."/>
            <person name="Iwata A."/>
            <person name="Tuteja R."/>
            <person name="Penmetsa R.V."/>
            <person name="Wu W."/>
            <person name="Upadhyaya H.D."/>
            <person name="Yang S.P."/>
            <person name="Shah T."/>
            <person name="Saxena K.B."/>
            <person name="Michael T."/>
            <person name="McCombie W.R."/>
            <person name="Yang B."/>
            <person name="Zhang G."/>
            <person name="Yang H."/>
            <person name="Wang J."/>
            <person name="Spillane C."/>
            <person name="Cook D.R."/>
            <person name="May G.D."/>
            <person name="Xu X."/>
            <person name="Jackson S.A."/>
        </authorList>
    </citation>
    <scope>NUCLEOTIDE SEQUENCE [LARGE SCALE GENOMIC DNA]</scope>
</reference>
<dbReference type="InterPro" id="IPR054722">
    <property type="entry name" value="PolX-like_BBD"/>
</dbReference>
<dbReference type="Proteomes" id="UP000075243">
    <property type="component" value="Unassembled WGS sequence"/>
</dbReference>
<evidence type="ECO:0000259" key="1">
    <source>
        <dbReference type="Pfam" id="PF22936"/>
    </source>
</evidence>
<keyword evidence="3" id="KW-1185">Reference proteome</keyword>
<dbReference type="PANTHER" id="PTHR34222:SF99">
    <property type="entry name" value="PROTEIN, PUTATIVE-RELATED"/>
    <property type="match status" value="1"/>
</dbReference>
<evidence type="ECO:0000313" key="2">
    <source>
        <dbReference type="EMBL" id="KYP49115.1"/>
    </source>
</evidence>
<organism evidence="2 3">
    <name type="scientific">Cajanus cajan</name>
    <name type="common">Pigeon pea</name>
    <name type="synonym">Cajanus indicus</name>
    <dbReference type="NCBI Taxonomy" id="3821"/>
    <lineage>
        <taxon>Eukaryota</taxon>
        <taxon>Viridiplantae</taxon>
        <taxon>Streptophyta</taxon>
        <taxon>Embryophyta</taxon>
        <taxon>Tracheophyta</taxon>
        <taxon>Spermatophyta</taxon>
        <taxon>Magnoliopsida</taxon>
        <taxon>eudicotyledons</taxon>
        <taxon>Gunneridae</taxon>
        <taxon>Pentapetalae</taxon>
        <taxon>rosids</taxon>
        <taxon>fabids</taxon>
        <taxon>Fabales</taxon>
        <taxon>Fabaceae</taxon>
        <taxon>Papilionoideae</taxon>
        <taxon>50 kb inversion clade</taxon>
        <taxon>NPAAA clade</taxon>
        <taxon>indigoferoid/millettioid clade</taxon>
        <taxon>Phaseoleae</taxon>
        <taxon>Cajanus</taxon>
    </lineage>
</organism>
<dbReference type="Gramene" id="C.cajan_28290.t">
    <property type="protein sequence ID" value="C.cajan_28290.t.cds1"/>
    <property type="gene ID" value="C.cajan_28290"/>
</dbReference>
<protein>
    <recommendedName>
        <fullName evidence="1">Retrovirus-related Pol polyprotein from transposon TNT 1-94-like beta-barrel domain-containing protein</fullName>
    </recommendedName>
</protein>
<sequence length="378" mass="42235">MPMPTSFDPSFDAWERCNNLVLSWIFNSVEPQIAQSVLLKTRFAQGDKVRIFELQQELASMKQGSNSVTQYFTEITILWEELDNYRPLPDCTCVVACLCETGKNGKIYKNEDYIMKFLSGLNDEFEVVKTQILMMEPFPDIDKTYSLVIQHERRLNSSSSGNIEETQVFINATESKRPFGRGRGGYNGSAGRGNLKICSYYEKTGHTVEVCYKKHSYPGGSRGKNYSSNHVIGEGLDNSIEEQQTIKGDDASDHVSLTKEQYQNIMHLLQQSNITGNTLNTQIAAVSSTHSMPEKSQTTSNSGKSFVFSLHSSKHNVWILDSGASDHTCSDKSLFTSLEPLTDHSITVKLPNGNTVVPSHIGQIFLLTSFQSLSSPQH</sequence>
<proteinExistence type="predicted"/>
<dbReference type="Pfam" id="PF22936">
    <property type="entry name" value="Pol_BBD"/>
    <property type="match status" value="1"/>
</dbReference>
<dbReference type="OMA" id="QNIMHLL"/>
<feature type="domain" description="Retrovirus-related Pol polyprotein from transposon TNT 1-94-like beta-barrel" evidence="1">
    <location>
        <begin position="318"/>
        <end position="366"/>
    </location>
</feature>
<dbReference type="PANTHER" id="PTHR34222">
    <property type="entry name" value="GAG_PRE-INTEGRS DOMAIN-CONTAINING PROTEIN"/>
    <property type="match status" value="1"/>
</dbReference>
<dbReference type="AlphaFoldDB" id="A0A151S2Q7"/>
<name>A0A151S2Q7_CAJCA</name>
<dbReference type="EMBL" id="KQ483483">
    <property type="protein sequence ID" value="KYP49115.1"/>
    <property type="molecule type" value="Genomic_DNA"/>
</dbReference>
<gene>
    <name evidence="2" type="ORF">KK1_029147</name>
</gene>